<evidence type="ECO:0000259" key="1">
    <source>
        <dbReference type="Pfam" id="PF12991"/>
    </source>
</evidence>
<dbReference type="InterPro" id="IPR022509">
    <property type="entry name" value="Conjugation_ATPase_TraG"/>
</dbReference>
<accession>A0A0F9CU37</accession>
<dbReference type="PANTHER" id="PTHR38467:SF1">
    <property type="entry name" value="CONJUGATIVE TRANSFER: ASSEMBLY"/>
    <property type="match status" value="1"/>
</dbReference>
<protein>
    <recommendedName>
        <fullName evidence="1">TraG N-terminal Bacteroidetes domain-containing protein</fullName>
    </recommendedName>
</protein>
<dbReference type="InterPro" id="IPR024451">
    <property type="entry name" value="TraG_N_Bacteroidetes"/>
</dbReference>
<feature type="non-terminal residue" evidence="2">
    <location>
        <position position="377"/>
    </location>
</feature>
<name>A0A0F9CU37_9ZZZZ</name>
<reference evidence="2" key="1">
    <citation type="journal article" date="2015" name="Nature">
        <title>Complex archaea that bridge the gap between prokaryotes and eukaryotes.</title>
        <authorList>
            <person name="Spang A."/>
            <person name="Saw J.H."/>
            <person name="Jorgensen S.L."/>
            <person name="Zaremba-Niedzwiedzka K."/>
            <person name="Martijn J."/>
            <person name="Lind A.E."/>
            <person name="van Eijk R."/>
            <person name="Schleper C."/>
            <person name="Guy L."/>
            <person name="Ettema T.J."/>
        </authorList>
    </citation>
    <scope>NUCLEOTIDE SEQUENCE</scope>
</reference>
<dbReference type="NCBIfam" id="TIGR03783">
    <property type="entry name" value="Bac_Flav_CT_G"/>
    <property type="match status" value="1"/>
</dbReference>
<dbReference type="PANTHER" id="PTHR38467">
    <property type="match status" value="1"/>
</dbReference>
<dbReference type="InterPro" id="IPR053155">
    <property type="entry name" value="F-pilin_assembly_TraC"/>
</dbReference>
<comment type="caution">
    <text evidence="2">The sequence shown here is derived from an EMBL/GenBank/DDBJ whole genome shotgun (WGS) entry which is preliminary data.</text>
</comment>
<evidence type="ECO:0000313" key="2">
    <source>
        <dbReference type="EMBL" id="KKL02895.1"/>
    </source>
</evidence>
<gene>
    <name evidence="2" type="ORF">LCGC14_2626310</name>
</gene>
<dbReference type="AlphaFoldDB" id="A0A0F9CU37"/>
<sequence>MAGKVEKLDKRWPLMSVEDGFIISKKGDVTFGYSVRLPEIFTLSNEDYREIHNTWAKAFKNLPDNTVIHKQDWFVEEKYVGEIKDSDSYLAKSYKKHFYERPYLDHSCFLYITHKPKNRAKASSGRSNLFSKTLPPKITISAPIMAAFKDELEQMKYILQSSGYFELMPLCSDDICGTEETIGTLEQYVFLRSPKRNPLLQDISLNGSVKIGNKKPEIFSLADLEDFPEYTGPRINYDEYSTDKNKFSIGFASCLGLLLDCNHVYNQYIYLDDTKKIVRDLEKKVNTLHSFSKGSRFNSITRDGVNDFLNEFTADHRRPVRAHYNIMAWPDSGTDRKEVRNKVSTAIAKMDASPRVELVAGAQLYWAGIPGNQAELP</sequence>
<dbReference type="Pfam" id="PF12991">
    <property type="entry name" value="DUF3875"/>
    <property type="match status" value="1"/>
</dbReference>
<organism evidence="2">
    <name type="scientific">marine sediment metagenome</name>
    <dbReference type="NCBI Taxonomy" id="412755"/>
    <lineage>
        <taxon>unclassified sequences</taxon>
        <taxon>metagenomes</taxon>
        <taxon>ecological metagenomes</taxon>
    </lineage>
</organism>
<dbReference type="EMBL" id="LAZR01044938">
    <property type="protein sequence ID" value="KKL02895.1"/>
    <property type="molecule type" value="Genomic_DNA"/>
</dbReference>
<feature type="domain" description="TraG N-terminal Bacteroidetes" evidence="1">
    <location>
        <begin position="4"/>
        <end position="52"/>
    </location>
</feature>
<proteinExistence type="predicted"/>